<evidence type="ECO:0000313" key="2">
    <source>
        <dbReference type="EMBL" id="TCW26862.1"/>
    </source>
</evidence>
<dbReference type="Proteomes" id="UP000295805">
    <property type="component" value="Unassembled WGS sequence"/>
</dbReference>
<evidence type="ECO:0000313" key="3">
    <source>
        <dbReference type="Proteomes" id="UP000295805"/>
    </source>
</evidence>
<evidence type="ECO:0000313" key="1">
    <source>
        <dbReference type="EMBL" id="TCW18838.1"/>
    </source>
</evidence>
<sequence>FADLDDLAARILAFQDRYNRSAEPFGWKYTRDDLNRHLDRLNNDGTLRAA</sequence>
<gene>
    <name evidence="2" type="ORF">EDD19_101282</name>
    <name evidence="1" type="ORF">EDD19_1461</name>
</gene>
<dbReference type="EMBL" id="SMCX01000001">
    <property type="protein sequence ID" value="TCW26862.1"/>
    <property type="molecule type" value="Genomic_DNA"/>
</dbReference>
<dbReference type="AlphaFoldDB" id="A0A4R4A028"/>
<feature type="non-terminal residue" evidence="2">
    <location>
        <position position="1"/>
    </location>
</feature>
<reference evidence="2 3" key="1">
    <citation type="submission" date="2019-03" db="EMBL/GenBank/DDBJ databases">
        <title>Root nodule microbial communities of legume samples collected from USA, Mexico and Botswana.</title>
        <authorList>
            <person name="Hirsch A."/>
        </authorList>
    </citation>
    <scope>NUCLEOTIDE SEQUENCE [LARGE SCALE GENOMIC DNA]</scope>
    <source>
        <strain evidence="2 3">55</strain>
    </source>
</reference>
<accession>A0A4R4A028</accession>
<organism evidence="2 3">
    <name type="scientific">Dietzia cinnamea</name>
    <dbReference type="NCBI Taxonomy" id="321318"/>
    <lineage>
        <taxon>Bacteria</taxon>
        <taxon>Bacillati</taxon>
        <taxon>Actinomycetota</taxon>
        <taxon>Actinomycetes</taxon>
        <taxon>Mycobacteriales</taxon>
        <taxon>Dietziaceae</taxon>
        <taxon>Dietzia</taxon>
    </lineage>
</organism>
<proteinExistence type="predicted"/>
<protein>
    <submittedName>
        <fullName evidence="2">Uncharacterized protein</fullName>
    </submittedName>
</protein>
<dbReference type="EMBL" id="SMCX01000046">
    <property type="protein sequence ID" value="TCW18838.1"/>
    <property type="molecule type" value="Genomic_DNA"/>
</dbReference>
<name>A0A4R4A028_9ACTN</name>
<comment type="caution">
    <text evidence="2">The sequence shown here is derived from an EMBL/GenBank/DDBJ whole genome shotgun (WGS) entry which is preliminary data.</text>
</comment>